<feature type="non-terminal residue" evidence="2">
    <location>
        <position position="1"/>
    </location>
</feature>
<protein>
    <submittedName>
        <fullName evidence="2">Membrane protein insertion efficiency factor YidD</fullName>
    </submittedName>
</protein>
<dbReference type="EMBL" id="CADCUH010000140">
    <property type="protein sequence ID" value="CAA9353222.1"/>
    <property type="molecule type" value="Genomic_DNA"/>
</dbReference>
<gene>
    <name evidence="2" type="ORF">AVDCRST_MAG36-2125</name>
</gene>
<feature type="region of interest" description="Disordered" evidence="1">
    <location>
        <begin position="1"/>
        <end position="85"/>
    </location>
</feature>
<proteinExistence type="predicted"/>
<evidence type="ECO:0000256" key="1">
    <source>
        <dbReference type="SAM" id="MobiDB-lite"/>
    </source>
</evidence>
<feature type="compositionally biased region" description="Basic residues" evidence="1">
    <location>
        <begin position="61"/>
        <end position="70"/>
    </location>
</feature>
<evidence type="ECO:0000313" key="2">
    <source>
        <dbReference type="EMBL" id="CAA9353222.1"/>
    </source>
</evidence>
<organism evidence="2">
    <name type="scientific">uncultured Nocardioidaceae bacterium</name>
    <dbReference type="NCBI Taxonomy" id="253824"/>
    <lineage>
        <taxon>Bacteria</taxon>
        <taxon>Bacillati</taxon>
        <taxon>Actinomycetota</taxon>
        <taxon>Actinomycetes</taxon>
        <taxon>Propionibacteriales</taxon>
        <taxon>Nocardioidaceae</taxon>
        <taxon>environmental samples</taxon>
    </lineage>
</organism>
<feature type="non-terminal residue" evidence="2">
    <location>
        <position position="85"/>
    </location>
</feature>
<dbReference type="AlphaFoldDB" id="A0A6J4M926"/>
<name>A0A6J4M926_9ACTN</name>
<accession>A0A6J4M926</accession>
<reference evidence="2" key="1">
    <citation type="submission" date="2020-02" db="EMBL/GenBank/DDBJ databases">
        <authorList>
            <person name="Meier V. D."/>
        </authorList>
    </citation>
    <scope>NUCLEOTIDE SEQUENCE</scope>
    <source>
        <strain evidence="2">AVDCRST_MAG36</strain>
    </source>
</reference>
<sequence length="85" mass="9054">EPVAGAAAARLPLRDQPAVRPGLPVPPDLLGIRPRRGDRARQPARQLAGGTPHRPLPPVGGRRRGPRPRAPRPAARPSDPDPRSL</sequence>